<dbReference type="RefSeq" id="WP_338363561.1">
    <property type="nucleotide sequence ID" value="NZ_CAWVOK010000008.1"/>
</dbReference>
<keyword evidence="10" id="KW-1185">Reference proteome</keyword>
<protein>
    <submittedName>
        <fullName evidence="9">Biopolymer transport protein ExbD</fullName>
    </submittedName>
</protein>
<keyword evidence="7" id="KW-0813">Transport</keyword>
<keyword evidence="4 7" id="KW-0812">Transmembrane</keyword>
<keyword evidence="3" id="KW-1003">Cell membrane</keyword>
<keyword evidence="5 8" id="KW-1133">Transmembrane helix</keyword>
<dbReference type="Gene3D" id="3.30.420.270">
    <property type="match status" value="1"/>
</dbReference>
<organism evidence="9 10">
    <name type="scientific">Candidatus Xenohaliotis californiensis</name>
    <dbReference type="NCBI Taxonomy" id="84677"/>
    <lineage>
        <taxon>Bacteria</taxon>
        <taxon>Pseudomonadati</taxon>
        <taxon>Pseudomonadota</taxon>
        <taxon>Alphaproteobacteria</taxon>
        <taxon>Rickettsiales</taxon>
        <taxon>Anaplasmataceae</taxon>
        <taxon>Candidatus Xenohaliotis</taxon>
    </lineage>
</organism>
<evidence type="ECO:0000256" key="1">
    <source>
        <dbReference type="ARBA" id="ARBA00004162"/>
    </source>
</evidence>
<dbReference type="EMBL" id="CAWVOK010000008">
    <property type="protein sequence ID" value="CAK8162487.1"/>
    <property type="molecule type" value="Genomic_DNA"/>
</dbReference>
<accession>A0ABP0EV91</accession>
<reference evidence="9 10" key="1">
    <citation type="submission" date="2024-01" db="EMBL/GenBank/DDBJ databases">
        <authorList>
            <person name="Kunselman E."/>
        </authorList>
    </citation>
    <scope>NUCLEOTIDE SEQUENCE [LARGE SCALE GENOMIC DNA]</scope>
    <source>
        <strain evidence="9">2 abalone samples</strain>
    </source>
</reference>
<keyword evidence="7" id="KW-0653">Protein transport</keyword>
<evidence type="ECO:0000256" key="8">
    <source>
        <dbReference type="SAM" id="Phobius"/>
    </source>
</evidence>
<comment type="subcellular location">
    <subcellularLocation>
        <location evidence="1">Cell membrane</location>
        <topology evidence="1">Single-pass membrane protein</topology>
    </subcellularLocation>
    <subcellularLocation>
        <location evidence="7">Cell membrane</location>
        <topology evidence="7">Single-pass type II membrane protein</topology>
    </subcellularLocation>
</comment>
<gene>
    <name evidence="9" type="ORF">CAXC1_170006</name>
</gene>
<dbReference type="PANTHER" id="PTHR30558:SF7">
    <property type="entry name" value="TOL-PAL SYSTEM PROTEIN TOLR"/>
    <property type="match status" value="1"/>
</dbReference>
<feature type="transmembrane region" description="Helical" evidence="8">
    <location>
        <begin position="21"/>
        <end position="39"/>
    </location>
</feature>
<evidence type="ECO:0000256" key="4">
    <source>
        <dbReference type="ARBA" id="ARBA00022692"/>
    </source>
</evidence>
<sequence length="137" mass="15211">MLYKKRNRTGMMCNLNVTPMVDVMLVLLVVFMVTSPMLMSNVDINLPKSGSQSTESQHFEPIVVVIDSKGSLYLKDNPVAQKDLLNQIVLWSNGDKDIDVHIHGDQGINYGRIMETISLINDAGYRRVSLVATTDAG</sequence>
<dbReference type="Proteomes" id="UP001314181">
    <property type="component" value="Unassembled WGS sequence"/>
</dbReference>
<proteinExistence type="inferred from homology"/>
<dbReference type="Pfam" id="PF02472">
    <property type="entry name" value="ExbD"/>
    <property type="match status" value="1"/>
</dbReference>
<evidence type="ECO:0000313" key="10">
    <source>
        <dbReference type="Proteomes" id="UP001314181"/>
    </source>
</evidence>
<name>A0ABP0EV91_9RICK</name>
<evidence type="ECO:0000256" key="6">
    <source>
        <dbReference type="ARBA" id="ARBA00023136"/>
    </source>
</evidence>
<dbReference type="PANTHER" id="PTHR30558">
    <property type="entry name" value="EXBD MEMBRANE COMPONENT OF PMF-DRIVEN MACROMOLECULE IMPORT SYSTEM"/>
    <property type="match status" value="1"/>
</dbReference>
<keyword evidence="6 8" id="KW-0472">Membrane</keyword>
<evidence type="ECO:0000256" key="2">
    <source>
        <dbReference type="ARBA" id="ARBA00005811"/>
    </source>
</evidence>
<dbReference type="InterPro" id="IPR003400">
    <property type="entry name" value="ExbD"/>
</dbReference>
<evidence type="ECO:0000313" key="9">
    <source>
        <dbReference type="EMBL" id="CAK8162487.1"/>
    </source>
</evidence>
<evidence type="ECO:0000256" key="7">
    <source>
        <dbReference type="RuleBase" id="RU003879"/>
    </source>
</evidence>
<comment type="similarity">
    <text evidence="2 7">Belongs to the ExbD/TolR family.</text>
</comment>
<comment type="caution">
    <text evidence="9">The sequence shown here is derived from an EMBL/GenBank/DDBJ whole genome shotgun (WGS) entry which is preliminary data.</text>
</comment>
<evidence type="ECO:0000256" key="5">
    <source>
        <dbReference type="ARBA" id="ARBA00022989"/>
    </source>
</evidence>
<evidence type="ECO:0000256" key="3">
    <source>
        <dbReference type="ARBA" id="ARBA00022475"/>
    </source>
</evidence>